<sequence length="197" mass="21828">MAAVNVRADKDSSSTSLYPSPDSLPDSNTRSSAPVRAKFTPPPPALSLELFPERLGGYTAYQWAMTREPPLVIPPDNSVQTVLKSLCNAYPSYVPAQTTYNRVCTRYVRRSREVEHGYRRNHSQNPGETCGQELAVESKYEGSNPRASEKNMGFRDNHSHEENLLQEIEPATFPGEKPLSGSTIASDVESLDVSLRL</sequence>
<evidence type="ECO:0000256" key="1">
    <source>
        <dbReference type="SAM" id="MobiDB-lite"/>
    </source>
</evidence>
<keyword evidence="3" id="KW-1185">Reference proteome</keyword>
<accession>A0AAN8RHR0</accession>
<protein>
    <submittedName>
        <fullName evidence="2">Uncharacterized protein</fullName>
    </submittedName>
</protein>
<gene>
    <name evidence="2" type="ORF">TWF718_008508</name>
</gene>
<reference evidence="2 3" key="1">
    <citation type="submission" date="2019-10" db="EMBL/GenBank/DDBJ databases">
        <authorList>
            <person name="Palmer J.M."/>
        </authorList>
    </citation>
    <scope>NUCLEOTIDE SEQUENCE [LARGE SCALE GENOMIC DNA]</scope>
    <source>
        <strain evidence="2 3">TWF718</strain>
    </source>
</reference>
<dbReference type="Proteomes" id="UP001313282">
    <property type="component" value="Unassembled WGS sequence"/>
</dbReference>
<feature type="region of interest" description="Disordered" evidence="1">
    <location>
        <begin position="1"/>
        <end position="40"/>
    </location>
</feature>
<comment type="caution">
    <text evidence="2">The sequence shown here is derived from an EMBL/GenBank/DDBJ whole genome shotgun (WGS) entry which is preliminary data.</text>
</comment>
<name>A0AAN8RHR0_9PEZI</name>
<dbReference type="EMBL" id="JAVHNR010000005">
    <property type="protein sequence ID" value="KAK6343135.1"/>
    <property type="molecule type" value="Genomic_DNA"/>
</dbReference>
<organism evidence="2 3">
    <name type="scientific">Orbilia javanica</name>
    <dbReference type="NCBI Taxonomy" id="47235"/>
    <lineage>
        <taxon>Eukaryota</taxon>
        <taxon>Fungi</taxon>
        <taxon>Dikarya</taxon>
        <taxon>Ascomycota</taxon>
        <taxon>Pezizomycotina</taxon>
        <taxon>Orbiliomycetes</taxon>
        <taxon>Orbiliales</taxon>
        <taxon>Orbiliaceae</taxon>
        <taxon>Orbilia</taxon>
    </lineage>
</organism>
<feature type="compositionally biased region" description="Low complexity" evidence="1">
    <location>
        <begin position="13"/>
        <end position="27"/>
    </location>
</feature>
<proteinExistence type="predicted"/>
<dbReference type="AlphaFoldDB" id="A0AAN8RHR0"/>
<evidence type="ECO:0000313" key="3">
    <source>
        <dbReference type="Proteomes" id="UP001313282"/>
    </source>
</evidence>
<evidence type="ECO:0000313" key="2">
    <source>
        <dbReference type="EMBL" id="KAK6343135.1"/>
    </source>
</evidence>